<dbReference type="Proteomes" id="UP001489004">
    <property type="component" value="Unassembled WGS sequence"/>
</dbReference>
<dbReference type="PANTHER" id="PTHR47689">
    <property type="entry name" value="TETRATRICOPEPTIDE REPEAT (TPR)-LIKE SUPERFAMILY PROTEIN"/>
    <property type="match status" value="1"/>
</dbReference>
<organism evidence="2 3">
    <name type="scientific">[Myrmecia] bisecta</name>
    <dbReference type="NCBI Taxonomy" id="41462"/>
    <lineage>
        <taxon>Eukaryota</taxon>
        <taxon>Viridiplantae</taxon>
        <taxon>Chlorophyta</taxon>
        <taxon>core chlorophytes</taxon>
        <taxon>Trebouxiophyceae</taxon>
        <taxon>Trebouxiales</taxon>
        <taxon>Trebouxiaceae</taxon>
        <taxon>Myrmecia</taxon>
    </lineage>
</organism>
<comment type="caution">
    <text evidence="2">The sequence shown here is derived from an EMBL/GenBank/DDBJ whole genome shotgun (WGS) entry which is preliminary data.</text>
</comment>
<evidence type="ECO:0008006" key="4">
    <source>
        <dbReference type="Google" id="ProtNLM"/>
    </source>
</evidence>
<dbReference type="InterPro" id="IPR019734">
    <property type="entry name" value="TPR_rpt"/>
</dbReference>
<keyword evidence="3" id="KW-1185">Reference proteome</keyword>
<dbReference type="Pfam" id="PF13374">
    <property type="entry name" value="TPR_10"/>
    <property type="match status" value="1"/>
</dbReference>
<evidence type="ECO:0000313" key="2">
    <source>
        <dbReference type="EMBL" id="KAK9820256.1"/>
    </source>
</evidence>
<dbReference type="InterPro" id="IPR011990">
    <property type="entry name" value="TPR-like_helical_dom_sf"/>
</dbReference>
<name>A0AAW1QFS6_9CHLO</name>
<accession>A0AAW1QFS6</accession>
<reference evidence="2 3" key="1">
    <citation type="journal article" date="2024" name="Nat. Commun.">
        <title>Phylogenomics reveals the evolutionary origins of lichenization in chlorophyte algae.</title>
        <authorList>
            <person name="Puginier C."/>
            <person name="Libourel C."/>
            <person name="Otte J."/>
            <person name="Skaloud P."/>
            <person name="Haon M."/>
            <person name="Grisel S."/>
            <person name="Petersen M."/>
            <person name="Berrin J.G."/>
            <person name="Delaux P.M."/>
            <person name="Dal Grande F."/>
            <person name="Keller J."/>
        </authorList>
    </citation>
    <scope>NUCLEOTIDE SEQUENCE [LARGE SCALE GENOMIC DNA]</scope>
    <source>
        <strain evidence="2 3">SAG 2043</strain>
    </source>
</reference>
<dbReference type="SMART" id="SM00028">
    <property type="entry name" value="TPR"/>
    <property type="match status" value="6"/>
</dbReference>
<dbReference type="EMBL" id="JALJOR010000003">
    <property type="protein sequence ID" value="KAK9820256.1"/>
    <property type="molecule type" value="Genomic_DNA"/>
</dbReference>
<dbReference type="PANTHER" id="PTHR47689:SF2">
    <property type="entry name" value="TETRATRICOPEPTIDE REPEAT (TPR)-LIKE SUPERFAMILY PROTEIN"/>
    <property type="match status" value="1"/>
</dbReference>
<feature type="compositionally biased region" description="Polar residues" evidence="1">
    <location>
        <begin position="66"/>
        <end position="82"/>
    </location>
</feature>
<protein>
    <recommendedName>
        <fullName evidence="4">Kinesin light chain</fullName>
    </recommendedName>
</protein>
<dbReference type="Gene3D" id="1.25.40.10">
    <property type="entry name" value="Tetratricopeptide repeat domain"/>
    <property type="match status" value="2"/>
</dbReference>
<evidence type="ECO:0000313" key="3">
    <source>
        <dbReference type="Proteomes" id="UP001489004"/>
    </source>
</evidence>
<gene>
    <name evidence="2" type="ORF">WJX72_008128</name>
</gene>
<proteinExistence type="predicted"/>
<sequence length="554" mass="60761">MLTSQRAVPRHCPVLAGASLAQQHEAAWGAGKSLPSAWGARVLSGVALLTMQSWYTGSVDAKETDTPTGLSSTLGQDAQPSNDSTAQWRIYTDIARGLAEKGLLHEAERYLQQALVEAQKGFGPADPHVAAACNNLADLYRLQHRFGQAEPLYHQCLEVLQRSYGEADVRYAKAQENLAAMYMTQRQLAAAQDWYTRALHTKRAALGDQHADYAATMMLLAECLWAQGRKQDAIALLQQAVEIQDALTGAPAQKRNRLGHMLVMAGRAPEAEPVLRRTLQSVEQGHGPEHPMVALASENLAVVLQMVGKVDEARELLGRSLRLWTGQAGPKQPRVAQVLRRMAEVELQSQERVGWQRAHNLALQAIEIYTERWNRLLGAKQQPQQARHSMDGGGSWANKLRKRAFSRTSDQTPAAAASTSPRQEATTACLIATELGMTYRVLSTAQRCLDRPEEAKRSLQAGIAILKHPSATCNETAALDQGLEPGTEGGAAAYVIHARAAEAELHRRTELQASLQAFIELLANPEDSPAMVQQQMLRAQRAQQAQQYAAWKQI</sequence>
<dbReference type="SUPFAM" id="SSF48452">
    <property type="entry name" value="TPR-like"/>
    <property type="match status" value="1"/>
</dbReference>
<dbReference type="AlphaFoldDB" id="A0AAW1QFS6"/>
<feature type="region of interest" description="Disordered" evidence="1">
    <location>
        <begin position="60"/>
        <end position="82"/>
    </location>
</feature>
<dbReference type="Pfam" id="PF13424">
    <property type="entry name" value="TPR_12"/>
    <property type="match status" value="3"/>
</dbReference>
<evidence type="ECO:0000256" key="1">
    <source>
        <dbReference type="SAM" id="MobiDB-lite"/>
    </source>
</evidence>